<dbReference type="Proteomes" id="UP000603227">
    <property type="component" value="Unassembled WGS sequence"/>
</dbReference>
<accession>A0A919DGU7</accession>
<dbReference type="InterPro" id="IPR052036">
    <property type="entry name" value="Hydrolase/PRTase-associated"/>
</dbReference>
<dbReference type="GO" id="GO:0046677">
    <property type="term" value="P:response to antibiotic"/>
    <property type="evidence" value="ECO:0007669"/>
    <property type="project" value="InterPro"/>
</dbReference>
<evidence type="ECO:0000313" key="1">
    <source>
        <dbReference type="EMBL" id="GHE41121.1"/>
    </source>
</evidence>
<dbReference type="Gene3D" id="1.20.1440.30">
    <property type="entry name" value="Biosynthetic Protein domain"/>
    <property type="match status" value="1"/>
</dbReference>
<dbReference type="Gene3D" id="3.30.1870.10">
    <property type="entry name" value="EreA-like, domain 2"/>
    <property type="match status" value="1"/>
</dbReference>
<dbReference type="InterPro" id="IPR007815">
    <property type="entry name" value="Emycin_Estase"/>
</dbReference>
<comment type="caution">
    <text evidence="1">The sequence shown here is derived from an EMBL/GenBank/DDBJ whole genome shotgun (WGS) entry which is preliminary data.</text>
</comment>
<name>A0A919DGU7_9ACTN</name>
<dbReference type="Pfam" id="PF05139">
    <property type="entry name" value="Erythro_esteras"/>
    <property type="match status" value="1"/>
</dbReference>
<dbReference type="PANTHER" id="PTHR31299">
    <property type="entry name" value="ESTERASE, PUTATIVE (AFU_ORTHOLOGUE AFUA_1G05850)-RELATED"/>
    <property type="match status" value="1"/>
</dbReference>
<dbReference type="EMBL" id="BNAT01000024">
    <property type="protein sequence ID" value="GHE41121.1"/>
    <property type="molecule type" value="Genomic_DNA"/>
</dbReference>
<organism evidence="1 2">
    <name type="scientific">Streptomyces capitiformicae</name>
    <dbReference type="NCBI Taxonomy" id="2014920"/>
    <lineage>
        <taxon>Bacteria</taxon>
        <taxon>Bacillati</taxon>
        <taxon>Actinomycetota</taxon>
        <taxon>Actinomycetes</taxon>
        <taxon>Kitasatosporales</taxon>
        <taxon>Streptomycetaceae</taxon>
        <taxon>Streptomyces</taxon>
    </lineage>
</organism>
<gene>
    <name evidence="1" type="ORF">GCM10017771_60500</name>
</gene>
<proteinExistence type="predicted"/>
<reference evidence="1" key="2">
    <citation type="submission" date="2020-09" db="EMBL/GenBank/DDBJ databases">
        <authorList>
            <person name="Sun Q."/>
            <person name="Zhou Y."/>
        </authorList>
    </citation>
    <scope>NUCLEOTIDE SEQUENCE</scope>
    <source>
        <strain evidence="1">CGMCC 4.7403</strain>
    </source>
</reference>
<evidence type="ECO:0000313" key="2">
    <source>
        <dbReference type="Proteomes" id="UP000603227"/>
    </source>
</evidence>
<keyword evidence="2" id="KW-1185">Reference proteome</keyword>
<protein>
    <submittedName>
        <fullName evidence="1">Erythromycin esterase</fullName>
    </submittedName>
</protein>
<dbReference type="SUPFAM" id="SSF159501">
    <property type="entry name" value="EreA/ChaN-like"/>
    <property type="match status" value="1"/>
</dbReference>
<dbReference type="AlphaFoldDB" id="A0A919DGU7"/>
<sequence>MSQDIRDFVTSSCDLLALGEPTHREPAFAWVRNELFVQLVEHGFRSIALETDRVAALTVNDFVQEGIGTLDAVMTEGFSHGFGQLDANRHLVAWMREYNQNQPPTERLTFHGFDAPMETTSAPSPRRYLEHARDYLTRDLALAADADLALALDLDVDFASLLGDDERWSRQEAVWHAAMSVGATPEAEKLRSLADDMLTSLYARAPQLIASTSRAEWRRAKTHLTAGLGLLRYHKQASQRIEEAARISSLGATRDALMAQNLLDIRAVEAHRGPTLLFAHNVHLQPTLITMPMADMVTNWYGAGDIMKSLSDEHHTFVAGSLGRNETFGLREPEPDTYEGFLQRRITPWGLTTTTTFPSSARTRTDPTPEQGYFPLDEATLAGADAILHINDGPTITTP</sequence>
<dbReference type="Gene3D" id="3.40.1660.10">
    <property type="entry name" value="EreA-like (biosynthetic domain)"/>
    <property type="match status" value="1"/>
</dbReference>
<dbReference type="RefSeq" id="WP_189785613.1">
    <property type="nucleotide sequence ID" value="NZ_BNAT01000024.1"/>
</dbReference>
<reference evidence="1" key="1">
    <citation type="journal article" date="2014" name="Int. J. Syst. Evol. Microbiol.">
        <title>Complete genome sequence of Corynebacterium casei LMG S-19264T (=DSM 44701T), isolated from a smear-ripened cheese.</title>
        <authorList>
            <consortium name="US DOE Joint Genome Institute (JGI-PGF)"/>
            <person name="Walter F."/>
            <person name="Albersmeier A."/>
            <person name="Kalinowski J."/>
            <person name="Ruckert C."/>
        </authorList>
    </citation>
    <scope>NUCLEOTIDE SEQUENCE</scope>
    <source>
        <strain evidence="1">CGMCC 4.7403</strain>
    </source>
</reference>
<dbReference type="CDD" id="cd14728">
    <property type="entry name" value="Ere-like"/>
    <property type="match status" value="1"/>
</dbReference>
<dbReference type="PANTHER" id="PTHR31299:SF0">
    <property type="entry name" value="ESTERASE, PUTATIVE (AFU_ORTHOLOGUE AFUA_1G05850)-RELATED"/>
    <property type="match status" value="1"/>
</dbReference>